<dbReference type="GO" id="GO:0020037">
    <property type="term" value="F:heme binding"/>
    <property type="evidence" value="ECO:0007669"/>
    <property type="project" value="InterPro"/>
</dbReference>
<gene>
    <name evidence="9" type="ORF">J2Z30_007000</name>
    <name evidence="8" type="ORF">SIRAN2008</name>
</gene>
<dbReference type="PRINTS" id="PR00359">
    <property type="entry name" value="BP450"/>
</dbReference>
<dbReference type="AlphaFoldDB" id="A0A060ZGZ3"/>
<reference evidence="9 10" key="2">
    <citation type="submission" date="2021-03" db="EMBL/GenBank/DDBJ databases">
        <title>Genomic Encyclopedia of Type Strains, Phase IV (KMG-IV): sequencing the most valuable type-strain genomes for metagenomic binning, comparative biology and taxonomic classification.</title>
        <authorList>
            <person name="Goeker M."/>
        </authorList>
    </citation>
    <scope>NUCLEOTIDE SEQUENCE [LARGE SCALE GENOMIC DNA]</scope>
    <source>
        <strain evidence="9 10">DSM 41954</strain>
    </source>
</reference>
<dbReference type="Pfam" id="PF00067">
    <property type="entry name" value="p450"/>
    <property type="match status" value="1"/>
</dbReference>
<comment type="similarity">
    <text evidence="2">Belongs to the cytochrome P450 family.</text>
</comment>
<dbReference type="PANTHER" id="PTHR46696:SF5">
    <property type="entry name" value="CYTOCHROME P450 BJ-1"/>
    <property type="match status" value="1"/>
</dbReference>
<dbReference type="CDD" id="cd11031">
    <property type="entry name" value="Cyp158A-like"/>
    <property type="match status" value="1"/>
</dbReference>
<evidence type="ECO:0000256" key="3">
    <source>
        <dbReference type="ARBA" id="ARBA00022617"/>
    </source>
</evidence>
<reference evidence="8" key="1">
    <citation type="submission" date="2014-05" db="EMBL/GenBank/DDBJ databases">
        <authorList>
            <person name="Horn Fabian"/>
        </authorList>
    </citation>
    <scope>NUCLEOTIDE SEQUENCE</scope>
</reference>
<name>A0A060ZGZ3_9ACTN</name>
<keyword evidence="10" id="KW-1185">Reference proteome</keyword>
<keyword evidence="5 9" id="KW-0560">Oxidoreductase</keyword>
<evidence type="ECO:0000256" key="7">
    <source>
        <dbReference type="ARBA" id="ARBA00023033"/>
    </source>
</evidence>
<keyword evidence="7" id="KW-0503">Monooxygenase</keyword>
<dbReference type="InterPro" id="IPR001128">
    <property type="entry name" value="Cyt_P450"/>
</dbReference>
<dbReference type="GO" id="GO:0016705">
    <property type="term" value="F:oxidoreductase activity, acting on paired donors, with incorporation or reduction of molecular oxygen"/>
    <property type="evidence" value="ECO:0007669"/>
    <property type="project" value="InterPro"/>
</dbReference>
<comment type="cofactor">
    <cofactor evidence="1">
        <name>heme</name>
        <dbReference type="ChEBI" id="CHEBI:30413"/>
    </cofactor>
</comment>
<dbReference type="RefSeq" id="WP_044568464.1">
    <property type="nucleotide sequence ID" value="NZ_BAABDR010000051.1"/>
</dbReference>
<organism evidence="8">
    <name type="scientific">Streptomyces iranensis</name>
    <dbReference type="NCBI Taxonomy" id="576784"/>
    <lineage>
        <taxon>Bacteria</taxon>
        <taxon>Bacillati</taxon>
        <taxon>Actinomycetota</taxon>
        <taxon>Actinomycetes</taxon>
        <taxon>Kitasatosporales</taxon>
        <taxon>Streptomycetaceae</taxon>
        <taxon>Streptomyces</taxon>
        <taxon>Streptomyces violaceusniger group</taxon>
    </lineage>
</organism>
<dbReference type="FunFam" id="1.10.630.10:FF:000018">
    <property type="entry name" value="Cytochrome P450 monooxygenase"/>
    <property type="match status" value="1"/>
</dbReference>
<evidence type="ECO:0000313" key="8">
    <source>
        <dbReference type="EMBL" id="CDR05029.1"/>
    </source>
</evidence>
<keyword evidence="6" id="KW-0408">Iron</keyword>
<evidence type="ECO:0000256" key="2">
    <source>
        <dbReference type="ARBA" id="ARBA00010617"/>
    </source>
</evidence>
<keyword evidence="4" id="KW-0479">Metal-binding</keyword>
<dbReference type="Proteomes" id="UP000756710">
    <property type="component" value="Unassembled WGS sequence"/>
</dbReference>
<dbReference type="HOGENOM" id="CLU_033716_1_1_11"/>
<keyword evidence="3" id="KW-0349">Heme</keyword>
<protein>
    <submittedName>
        <fullName evidence="8">Cytochrome P450</fullName>
    </submittedName>
    <submittedName>
        <fullName evidence="9">Pentalenolactone synthase</fullName>
        <ecNumber evidence="9">1.14.19.8</ecNumber>
    </submittedName>
</protein>
<dbReference type="InterPro" id="IPR036396">
    <property type="entry name" value="Cyt_P450_sf"/>
</dbReference>
<evidence type="ECO:0000256" key="6">
    <source>
        <dbReference type="ARBA" id="ARBA00023004"/>
    </source>
</evidence>
<evidence type="ECO:0000256" key="4">
    <source>
        <dbReference type="ARBA" id="ARBA00022723"/>
    </source>
</evidence>
<dbReference type="EMBL" id="LK022848">
    <property type="protein sequence ID" value="CDR05029.1"/>
    <property type="molecule type" value="Genomic_DNA"/>
</dbReference>
<dbReference type="EMBL" id="JAGGLR010000022">
    <property type="protein sequence ID" value="MBP2065952.1"/>
    <property type="molecule type" value="Genomic_DNA"/>
</dbReference>
<proteinExistence type="inferred from homology"/>
<evidence type="ECO:0000313" key="10">
    <source>
        <dbReference type="Proteomes" id="UP000756710"/>
    </source>
</evidence>
<accession>A0A060ZGZ3</accession>
<dbReference type="InterPro" id="IPR002397">
    <property type="entry name" value="Cyt_P450_B"/>
</dbReference>
<dbReference type="GO" id="GO:0004497">
    <property type="term" value="F:monooxygenase activity"/>
    <property type="evidence" value="ECO:0007669"/>
    <property type="project" value="UniProtKB-KW"/>
</dbReference>
<dbReference type="SUPFAM" id="SSF48264">
    <property type="entry name" value="Cytochrome P450"/>
    <property type="match status" value="1"/>
</dbReference>
<dbReference type="EC" id="1.14.19.8" evidence="9"/>
<dbReference type="GO" id="GO:0005506">
    <property type="term" value="F:iron ion binding"/>
    <property type="evidence" value="ECO:0007669"/>
    <property type="project" value="InterPro"/>
</dbReference>
<evidence type="ECO:0000256" key="5">
    <source>
        <dbReference type="ARBA" id="ARBA00023002"/>
    </source>
</evidence>
<sequence>MSAAESTDESIPRLPFDQAGLMELPPRFAELRENDPIVKVLTPVGDPAWLVTRHEDVKKLISDARLGRSHFDPPNAPRYSAAVILGGPRGEFETEVVDHTKARQVLIPSFSAQRMRSLRPRIQRTVDELLSRFQELPQPADFHQEIAKRLPVFVISELLGIPFADREQLGTWSQGTFHTSDQQLAVTAMLEMREYIAKFIELKRAEPADDVITDLVLKQQETGFPPDDAIQTYVSTLIIAGFETSVSFTDYGTLLFLRNPEQRALLEADPGLAPRAVEEILRFAPASDACITRYARTDFEYKGTRISEGDLIALSPQTANRDPRVFREPERFDITRSENPHMTLAYGLHYCIGAPLVRVMLDVLYQTLFARLPGLRLAVPIDELASRNNVLTGGLTSLPVAW</sequence>
<dbReference type="PANTHER" id="PTHR46696">
    <property type="entry name" value="P450, PUTATIVE (EUROFUNG)-RELATED"/>
    <property type="match status" value="1"/>
</dbReference>
<evidence type="ECO:0000256" key="1">
    <source>
        <dbReference type="ARBA" id="ARBA00001971"/>
    </source>
</evidence>
<evidence type="ECO:0000313" key="9">
    <source>
        <dbReference type="EMBL" id="MBP2065952.1"/>
    </source>
</evidence>
<dbReference type="Gene3D" id="1.10.630.10">
    <property type="entry name" value="Cytochrome P450"/>
    <property type="match status" value="1"/>
</dbReference>